<dbReference type="EMBL" id="CP011388">
    <property type="protein sequence ID" value="ANE48398.1"/>
    <property type="molecule type" value="Genomic_DNA"/>
</dbReference>
<proteinExistence type="predicted"/>
<keyword evidence="3" id="KW-1185">Reference proteome</keyword>
<feature type="compositionally biased region" description="Basic and acidic residues" evidence="1">
    <location>
        <begin position="32"/>
        <end position="64"/>
    </location>
</feature>
<dbReference type="PATRIC" id="fig|1178515.4.peg.4320"/>
<name>A0A172TMY8_9BACL</name>
<sequence>MGTNQKNTPTRQSEQDDQKAQFKQFVEGTAAAREHPARKDEKATGTHQYMDEQNKLIDQHNLRK</sequence>
<evidence type="ECO:0000313" key="3">
    <source>
        <dbReference type="Proteomes" id="UP000076927"/>
    </source>
</evidence>
<feature type="compositionally biased region" description="Polar residues" evidence="1">
    <location>
        <begin position="1"/>
        <end position="12"/>
    </location>
</feature>
<accession>A0A172TMY8</accession>
<dbReference type="Proteomes" id="UP000076927">
    <property type="component" value="Chromosome"/>
</dbReference>
<gene>
    <name evidence="2" type="ORF">SY83_21325</name>
</gene>
<dbReference type="RefSeq" id="WP_068610197.1">
    <property type="nucleotide sequence ID" value="NZ_CP011388.1"/>
</dbReference>
<evidence type="ECO:0000313" key="2">
    <source>
        <dbReference type="EMBL" id="ANE48398.1"/>
    </source>
</evidence>
<protein>
    <submittedName>
        <fullName evidence="2">Uncharacterized protein</fullName>
    </submittedName>
</protein>
<dbReference type="OrthoDB" id="2665603at2"/>
<reference evidence="2 3" key="1">
    <citation type="submission" date="2015-01" db="EMBL/GenBank/DDBJ databases">
        <title>Paenibacillus swuensis/DY6/whole genome sequencing.</title>
        <authorList>
            <person name="Kim M.K."/>
            <person name="Srinivasan S."/>
            <person name="Lee J.-J."/>
        </authorList>
    </citation>
    <scope>NUCLEOTIDE SEQUENCE [LARGE SCALE GENOMIC DNA]</scope>
    <source>
        <strain evidence="2 3">DY6</strain>
    </source>
</reference>
<evidence type="ECO:0000256" key="1">
    <source>
        <dbReference type="SAM" id="MobiDB-lite"/>
    </source>
</evidence>
<dbReference type="AlphaFoldDB" id="A0A172TMY8"/>
<organism evidence="2 3">
    <name type="scientific">Paenibacillus swuensis</name>
    <dbReference type="NCBI Taxonomy" id="1178515"/>
    <lineage>
        <taxon>Bacteria</taxon>
        <taxon>Bacillati</taxon>
        <taxon>Bacillota</taxon>
        <taxon>Bacilli</taxon>
        <taxon>Bacillales</taxon>
        <taxon>Paenibacillaceae</taxon>
        <taxon>Paenibacillus</taxon>
    </lineage>
</organism>
<feature type="region of interest" description="Disordered" evidence="1">
    <location>
        <begin position="1"/>
        <end position="64"/>
    </location>
</feature>
<dbReference type="KEGG" id="pswu:SY83_21325"/>